<dbReference type="AlphaFoldDB" id="U4LJI9"/>
<dbReference type="GO" id="GO:0006511">
    <property type="term" value="P:ubiquitin-dependent protein catabolic process"/>
    <property type="evidence" value="ECO:0007669"/>
    <property type="project" value="InterPro"/>
</dbReference>
<feature type="domain" description="SKP1 component POZ" evidence="3">
    <location>
        <begin position="39"/>
        <end position="100"/>
    </location>
</feature>
<organism evidence="4 5">
    <name type="scientific">Pyronema omphalodes (strain CBS 100304)</name>
    <name type="common">Pyronema confluens</name>
    <dbReference type="NCBI Taxonomy" id="1076935"/>
    <lineage>
        <taxon>Eukaryota</taxon>
        <taxon>Fungi</taxon>
        <taxon>Dikarya</taxon>
        <taxon>Ascomycota</taxon>
        <taxon>Pezizomycotina</taxon>
        <taxon>Pezizomycetes</taxon>
        <taxon>Pezizales</taxon>
        <taxon>Pyronemataceae</taxon>
        <taxon>Pyronema</taxon>
    </lineage>
</organism>
<evidence type="ECO:0000313" key="4">
    <source>
        <dbReference type="EMBL" id="CCX31722.1"/>
    </source>
</evidence>
<evidence type="ECO:0000313" key="5">
    <source>
        <dbReference type="Proteomes" id="UP000018144"/>
    </source>
</evidence>
<dbReference type="SMART" id="SM00512">
    <property type="entry name" value="Skp1"/>
    <property type="match status" value="1"/>
</dbReference>
<evidence type="ECO:0000256" key="2">
    <source>
        <dbReference type="ARBA" id="ARBA00045385"/>
    </source>
</evidence>
<dbReference type="OrthoDB" id="10650203at2759"/>
<dbReference type="Gene3D" id="3.30.710.10">
    <property type="entry name" value="Potassium Channel Kv1.1, Chain A"/>
    <property type="match status" value="1"/>
</dbReference>
<dbReference type="Proteomes" id="UP000018144">
    <property type="component" value="Unassembled WGS sequence"/>
</dbReference>
<dbReference type="InterPro" id="IPR011333">
    <property type="entry name" value="SKP1/BTB/POZ_sf"/>
</dbReference>
<evidence type="ECO:0000259" key="3">
    <source>
        <dbReference type="Pfam" id="PF03931"/>
    </source>
</evidence>
<evidence type="ECO:0000256" key="1">
    <source>
        <dbReference type="ARBA" id="ARBA00009993"/>
    </source>
</evidence>
<dbReference type="EMBL" id="HF935629">
    <property type="protein sequence ID" value="CCX31722.1"/>
    <property type="molecule type" value="Genomic_DNA"/>
</dbReference>
<dbReference type="InterPro" id="IPR001232">
    <property type="entry name" value="SKP1-like"/>
</dbReference>
<proteinExistence type="inferred from homology"/>
<keyword evidence="5" id="KW-1185">Reference proteome</keyword>
<sequence>MKIPAGIDPTREFYVDYKPGGRMVFIQPKPKKVPEQKYKVRSHDGQCFKISWTALSYSPFLLDMLDDAERDNIHPEDIILDVDCPSDVLKKVLQWCIYHKHDITEIQPWDMWGKDPLLMDFSISL</sequence>
<reference evidence="4 5" key="1">
    <citation type="journal article" date="2013" name="PLoS Genet.">
        <title>The genome and development-dependent transcriptomes of Pyronema confluens: a window into fungal evolution.</title>
        <authorList>
            <person name="Traeger S."/>
            <person name="Altegoer F."/>
            <person name="Freitag M."/>
            <person name="Gabaldon T."/>
            <person name="Kempken F."/>
            <person name="Kumar A."/>
            <person name="Marcet-Houben M."/>
            <person name="Poggeler S."/>
            <person name="Stajich J.E."/>
            <person name="Nowrousian M."/>
        </authorList>
    </citation>
    <scope>NUCLEOTIDE SEQUENCE [LARGE SCALE GENOMIC DNA]</scope>
    <source>
        <strain evidence="5">CBS 100304</strain>
        <tissue evidence="4">Vegetative mycelium</tissue>
    </source>
</reference>
<comment type="similarity">
    <text evidence="1">Belongs to the SKP1 family.</text>
</comment>
<dbReference type="Pfam" id="PF03931">
    <property type="entry name" value="Skp1_POZ"/>
    <property type="match status" value="1"/>
</dbReference>
<comment type="function">
    <text evidence="2">Essential component of the SCF (SKP1-CUL1-F-box protein) E3 ubiquitin ligase complexes, which mediate the ubiquitination and subsequent proteasomal degradation of target proteins. Controls sulfur metabolite repression, probably by mediating the inactivation or degradation of the metR transcription factor.</text>
</comment>
<protein>
    <recommendedName>
        <fullName evidence="3">SKP1 component POZ domain-containing protein</fullName>
    </recommendedName>
</protein>
<accession>U4LJI9</accession>
<dbReference type="SUPFAM" id="SSF54695">
    <property type="entry name" value="POZ domain"/>
    <property type="match status" value="1"/>
</dbReference>
<dbReference type="InterPro" id="IPR016073">
    <property type="entry name" value="Skp1_comp_POZ"/>
</dbReference>
<gene>
    <name evidence="4" type="ORF">PCON_11245</name>
</gene>
<name>U4LJI9_PYROM</name>